<name>A0A0U3C8W4_9BURK</name>
<proteinExistence type="predicted"/>
<organism evidence="1 2">
    <name type="scientific">Roseateles depolymerans</name>
    <dbReference type="NCBI Taxonomy" id="76731"/>
    <lineage>
        <taxon>Bacteria</taxon>
        <taxon>Pseudomonadati</taxon>
        <taxon>Pseudomonadota</taxon>
        <taxon>Betaproteobacteria</taxon>
        <taxon>Burkholderiales</taxon>
        <taxon>Sphaerotilaceae</taxon>
        <taxon>Roseateles</taxon>
    </lineage>
</organism>
<sequence length="709" mass="76678">MNGRLTRWAWWVPLGALLLGLALVIASPVPLRTARNAVFDQFQRWFPRPYEAPAVRIVDIDEESLRRVGQWPWSRAQVARLLEALRAQQPASVSLDIMFPEAERSSQARAGGGDVEDPDRMLAEEVRRGRVVLGLALTGSAAQAGLETQAHQAHQANEALQSKAGFVLMGGDAMPSLPAFSRSVSNLPDLQAAASGQGAMTFLPDVDGIVRRVPLLFNLQGRPVPSLAAEALRVAAGQGHYRIHAAEAGGGVIDLQVGTRVLDTDSSGALWVHYGRAQAGRSIPAWQLLEGRVAAGALRDQIVLVGTSAQGLMDLRFSPLGGVIPGVEVHAQALEQIVSGQQLSRPGWAPAAEWLVALLGGLVVGVVAMKARPGRSSLVLLGLVGAIALTAWVCFRYQRLLLDPVPPWLVMTLVFAPTTLLRHRWAERRQRWMQATFSRYVSPNLIRYLLAHPQALELGGRRQRCSFVFTDLQGFTARMEAMDPAVAVTVLNDYLNGMVAIAFRHDGTLDRIVGDAVAIMFSAPVPQADHEARALRCALEMQAFARGYVDALQRQGIAFCETRIGVHSGEVTVGNFGGDTLFDYRALGDPVNTAARLEGANKFLGTSLCVSEETLQACPGAVARPIGRLRLAGRTSFLMAYEGLGMGPDAAQVDADYEQAFALMRDGRDEALPAFESLAAQRPQDGLVAFHRDRLRAGCRDDAIELSMK</sequence>
<dbReference type="Pfam" id="PF05226">
    <property type="entry name" value="CHASE2"/>
    <property type="match status" value="1"/>
</dbReference>
<dbReference type="SMART" id="SM00044">
    <property type="entry name" value="CYCc"/>
    <property type="match status" value="1"/>
</dbReference>
<dbReference type="OrthoDB" id="9802500at2"/>
<evidence type="ECO:0000313" key="1">
    <source>
        <dbReference type="EMBL" id="ALV05208.1"/>
    </source>
</evidence>
<dbReference type="InterPro" id="IPR050697">
    <property type="entry name" value="Adenylyl/Guanylyl_Cyclase_3/4"/>
</dbReference>
<dbReference type="SMART" id="SM01080">
    <property type="entry name" value="CHASE2"/>
    <property type="match status" value="1"/>
</dbReference>
<accession>A0A0U3C8W4</accession>
<dbReference type="CDD" id="cd07302">
    <property type="entry name" value="CHD"/>
    <property type="match status" value="1"/>
</dbReference>
<dbReference type="PANTHER" id="PTHR43081:SF1">
    <property type="entry name" value="ADENYLATE CYCLASE, TERMINAL-DIFFERENTIATION SPECIFIC"/>
    <property type="match status" value="1"/>
</dbReference>
<reference evidence="1 2" key="1">
    <citation type="submission" date="2015-12" db="EMBL/GenBank/DDBJ databases">
        <title>Complete genome of Roseateles depolymerans KCTC 42856.</title>
        <authorList>
            <person name="Kim K.M."/>
        </authorList>
    </citation>
    <scope>NUCLEOTIDE SEQUENCE [LARGE SCALE GENOMIC DNA]</scope>
    <source>
        <strain evidence="1 2">KCTC 42856</strain>
    </source>
</reference>
<dbReference type="Gene3D" id="3.30.70.1230">
    <property type="entry name" value="Nucleotide cyclase"/>
    <property type="match status" value="1"/>
</dbReference>
<dbReference type="GO" id="GO:0006171">
    <property type="term" value="P:cAMP biosynthetic process"/>
    <property type="evidence" value="ECO:0007669"/>
    <property type="project" value="TreeGrafter"/>
</dbReference>
<dbReference type="KEGG" id="rdp:RD2015_712"/>
<dbReference type="InterPro" id="IPR029787">
    <property type="entry name" value="Nucleotide_cyclase"/>
</dbReference>
<dbReference type="SUPFAM" id="SSF55073">
    <property type="entry name" value="Nucleotide cyclase"/>
    <property type="match status" value="1"/>
</dbReference>
<protein>
    <submittedName>
        <fullName evidence="1">Guanylate cyclase</fullName>
    </submittedName>
</protein>
<dbReference type="InterPro" id="IPR001054">
    <property type="entry name" value="A/G_cyclase"/>
</dbReference>
<dbReference type="Proteomes" id="UP000060699">
    <property type="component" value="Chromosome"/>
</dbReference>
<dbReference type="InterPro" id="IPR007890">
    <property type="entry name" value="CHASE2"/>
</dbReference>
<dbReference type="PROSITE" id="PS50125">
    <property type="entry name" value="GUANYLATE_CYCLASE_2"/>
    <property type="match status" value="1"/>
</dbReference>
<dbReference type="PANTHER" id="PTHR43081">
    <property type="entry name" value="ADENYLATE CYCLASE, TERMINAL-DIFFERENTIATION SPECIFIC-RELATED"/>
    <property type="match status" value="1"/>
</dbReference>
<dbReference type="Pfam" id="PF00211">
    <property type="entry name" value="Guanylate_cyc"/>
    <property type="match status" value="1"/>
</dbReference>
<evidence type="ECO:0000313" key="2">
    <source>
        <dbReference type="Proteomes" id="UP000060699"/>
    </source>
</evidence>
<dbReference type="PATRIC" id="fig|76731.3.peg.723"/>
<dbReference type="EMBL" id="CP013729">
    <property type="protein sequence ID" value="ALV05208.1"/>
    <property type="molecule type" value="Genomic_DNA"/>
</dbReference>
<gene>
    <name evidence="1" type="ORF">RD2015_712</name>
</gene>
<dbReference type="GO" id="GO:0004016">
    <property type="term" value="F:adenylate cyclase activity"/>
    <property type="evidence" value="ECO:0007669"/>
    <property type="project" value="UniProtKB-ARBA"/>
</dbReference>
<dbReference type="STRING" id="76731.RD2015_712"/>
<keyword evidence="2" id="KW-1185">Reference proteome</keyword>
<dbReference type="AlphaFoldDB" id="A0A0U3C8W4"/>
<dbReference type="RefSeq" id="WP_058933723.1">
    <property type="nucleotide sequence ID" value="NZ_CP013729.1"/>
</dbReference>
<dbReference type="GO" id="GO:0035556">
    <property type="term" value="P:intracellular signal transduction"/>
    <property type="evidence" value="ECO:0007669"/>
    <property type="project" value="InterPro"/>
</dbReference>